<protein>
    <recommendedName>
        <fullName evidence="3">RNA-directed DNA polymerase from transposon X-element</fullName>
    </recommendedName>
</protein>
<evidence type="ECO:0000313" key="2">
    <source>
        <dbReference type="Proteomes" id="UP000299102"/>
    </source>
</evidence>
<organism evidence="1 2">
    <name type="scientific">Eumeta variegata</name>
    <name type="common">Bagworm moth</name>
    <name type="synonym">Eumeta japonica</name>
    <dbReference type="NCBI Taxonomy" id="151549"/>
    <lineage>
        <taxon>Eukaryota</taxon>
        <taxon>Metazoa</taxon>
        <taxon>Ecdysozoa</taxon>
        <taxon>Arthropoda</taxon>
        <taxon>Hexapoda</taxon>
        <taxon>Insecta</taxon>
        <taxon>Pterygota</taxon>
        <taxon>Neoptera</taxon>
        <taxon>Endopterygota</taxon>
        <taxon>Lepidoptera</taxon>
        <taxon>Glossata</taxon>
        <taxon>Ditrysia</taxon>
        <taxon>Tineoidea</taxon>
        <taxon>Psychidae</taxon>
        <taxon>Oiketicinae</taxon>
        <taxon>Eumeta</taxon>
    </lineage>
</organism>
<proteinExistence type="predicted"/>
<sequence length="118" mass="13600">MNKIRRAQSMATTPLPMHLPSHIKVRQQQNRRLHKLWARTRCPKLTKELNSLIRKISMAIRDFRGAAWEMTIDRSSESSKNLNQLTRASTPVCPIANRAGIRCYDAQARAEVIADYLE</sequence>
<dbReference type="OrthoDB" id="410155at2759"/>
<accession>A0A4C1UPP5</accession>
<name>A0A4C1UPP5_EUMVA</name>
<dbReference type="AlphaFoldDB" id="A0A4C1UPP5"/>
<gene>
    <name evidence="1" type="ORF">EVAR_93390_1</name>
</gene>
<evidence type="ECO:0008006" key="3">
    <source>
        <dbReference type="Google" id="ProtNLM"/>
    </source>
</evidence>
<reference evidence="1 2" key="1">
    <citation type="journal article" date="2019" name="Commun. Biol.">
        <title>The bagworm genome reveals a unique fibroin gene that provides high tensile strength.</title>
        <authorList>
            <person name="Kono N."/>
            <person name="Nakamura H."/>
            <person name="Ohtoshi R."/>
            <person name="Tomita M."/>
            <person name="Numata K."/>
            <person name="Arakawa K."/>
        </authorList>
    </citation>
    <scope>NUCLEOTIDE SEQUENCE [LARGE SCALE GENOMIC DNA]</scope>
</reference>
<evidence type="ECO:0000313" key="1">
    <source>
        <dbReference type="EMBL" id="GBP28443.1"/>
    </source>
</evidence>
<dbReference type="Proteomes" id="UP000299102">
    <property type="component" value="Unassembled WGS sequence"/>
</dbReference>
<comment type="caution">
    <text evidence="1">The sequence shown here is derived from an EMBL/GenBank/DDBJ whole genome shotgun (WGS) entry which is preliminary data.</text>
</comment>
<keyword evidence="2" id="KW-1185">Reference proteome</keyword>
<dbReference type="EMBL" id="BGZK01000207">
    <property type="protein sequence ID" value="GBP28443.1"/>
    <property type="molecule type" value="Genomic_DNA"/>
</dbReference>